<evidence type="ECO:0000313" key="13">
    <source>
        <dbReference type="Proteomes" id="UP000177747"/>
    </source>
</evidence>
<comment type="caution">
    <text evidence="12">The sequence shown here is derived from an EMBL/GenBank/DDBJ whole genome shotgun (WGS) entry which is preliminary data.</text>
</comment>
<gene>
    <name evidence="9 12" type="primary">glyA</name>
    <name evidence="12" type="ORF">A2W70_03795</name>
</gene>
<dbReference type="GO" id="GO:0004372">
    <property type="term" value="F:glycine hydroxymethyltransferase activity"/>
    <property type="evidence" value="ECO:0007669"/>
    <property type="project" value="UniProtKB-UniRule"/>
</dbReference>
<evidence type="ECO:0000256" key="8">
    <source>
        <dbReference type="ARBA" id="ARBA00022898"/>
    </source>
</evidence>
<comment type="function">
    <text evidence="9">Catalyzes the reversible interconversion of serine and glycine with tetrahydrofolate (THF) serving as the one-carbon carrier. This reaction serves as the major source of one-carbon groups required for the biosynthesis of purines, thymidylate, methionine, and other important biomolecules. Also exhibits THF-independent aldolase activity toward beta-hydroxyamino acids, producing glycine and aldehydes, via a retro-aldol mechanism.</text>
</comment>
<keyword evidence="12" id="KW-0489">Methyltransferase</keyword>
<dbReference type="GO" id="GO:0035999">
    <property type="term" value="P:tetrahydrofolate interconversion"/>
    <property type="evidence" value="ECO:0007669"/>
    <property type="project" value="UniProtKB-UniRule"/>
</dbReference>
<evidence type="ECO:0000313" key="12">
    <source>
        <dbReference type="EMBL" id="OGE07730.1"/>
    </source>
</evidence>
<dbReference type="CDD" id="cd00378">
    <property type="entry name" value="SHMT"/>
    <property type="match status" value="1"/>
</dbReference>
<evidence type="ECO:0000256" key="2">
    <source>
        <dbReference type="ARBA" id="ARBA00004496"/>
    </source>
</evidence>
<keyword evidence="5 9" id="KW-0963">Cytoplasm</keyword>
<dbReference type="PIRSF" id="PIRSF000412">
    <property type="entry name" value="SHMT"/>
    <property type="match status" value="1"/>
</dbReference>
<evidence type="ECO:0000256" key="10">
    <source>
        <dbReference type="PIRSR" id="PIRSR000412-50"/>
    </source>
</evidence>
<evidence type="ECO:0000256" key="3">
    <source>
        <dbReference type="ARBA" id="ARBA00006376"/>
    </source>
</evidence>
<evidence type="ECO:0000259" key="11">
    <source>
        <dbReference type="Pfam" id="PF00464"/>
    </source>
</evidence>
<comment type="subunit">
    <text evidence="4 9">Homodimer.</text>
</comment>
<dbReference type="InterPro" id="IPR049943">
    <property type="entry name" value="Ser_HO-MeTrfase-like"/>
</dbReference>
<evidence type="ECO:0000256" key="9">
    <source>
        <dbReference type="HAMAP-Rule" id="MF_00051"/>
    </source>
</evidence>
<feature type="binding site" evidence="9">
    <location>
        <position position="117"/>
    </location>
    <ligand>
        <name>(6S)-5,6,7,8-tetrahydrofolate</name>
        <dbReference type="ChEBI" id="CHEBI:57453"/>
    </ligand>
</feature>
<comment type="catalytic activity">
    <reaction evidence="9">
        <text>(6R)-5,10-methylene-5,6,7,8-tetrahydrofolate + glycine + H2O = (6S)-5,6,7,8-tetrahydrofolate + L-serine</text>
        <dbReference type="Rhea" id="RHEA:15481"/>
        <dbReference type="ChEBI" id="CHEBI:15377"/>
        <dbReference type="ChEBI" id="CHEBI:15636"/>
        <dbReference type="ChEBI" id="CHEBI:33384"/>
        <dbReference type="ChEBI" id="CHEBI:57305"/>
        <dbReference type="ChEBI" id="CHEBI:57453"/>
        <dbReference type="EC" id="2.1.2.1"/>
    </reaction>
</comment>
<comment type="cofactor">
    <cofactor evidence="1 9 10">
        <name>pyridoxal 5'-phosphate</name>
        <dbReference type="ChEBI" id="CHEBI:597326"/>
    </cofactor>
</comment>
<dbReference type="GO" id="GO:0030170">
    <property type="term" value="F:pyridoxal phosphate binding"/>
    <property type="evidence" value="ECO:0007669"/>
    <property type="project" value="UniProtKB-UniRule"/>
</dbReference>
<dbReference type="EC" id="2.1.2.1" evidence="9"/>
<name>A0A1F5HUH8_9BACT</name>
<keyword evidence="8 9" id="KW-0663">Pyridoxal phosphate</keyword>
<dbReference type="PROSITE" id="PS00096">
    <property type="entry name" value="SHMT"/>
    <property type="match status" value="1"/>
</dbReference>
<dbReference type="InterPro" id="IPR039429">
    <property type="entry name" value="SHMT-like_dom"/>
</dbReference>
<keyword evidence="9" id="KW-0028">Amino-acid biosynthesis</keyword>
<feature type="site" description="Plays an important role in substrate specificity" evidence="9">
    <location>
        <position position="224"/>
    </location>
</feature>
<reference evidence="12 13" key="1">
    <citation type="journal article" date="2016" name="Nat. Commun.">
        <title>Thousands of microbial genomes shed light on interconnected biogeochemical processes in an aquifer system.</title>
        <authorList>
            <person name="Anantharaman K."/>
            <person name="Brown C.T."/>
            <person name="Hug L.A."/>
            <person name="Sharon I."/>
            <person name="Castelle C.J."/>
            <person name="Probst A.J."/>
            <person name="Thomas B.C."/>
            <person name="Singh A."/>
            <person name="Wilkins M.J."/>
            <person name="Karaoz U."/>
            <person name="Brodie E.L."/>
            <person name="Williams K.H."/>
            <person name="Hubbard S.S."/>
            <person name="Banfield J.F."/>
        </authorList>
    </citation>
    <scope>NUCLEOTIDE SEQUENCE [LARGE SCALE GENOMIC DNA]</scope>
</reference>
<dbReference type="InterPro" id="IPR015424">
    <property type="entry name" value="PyrdxlP-dep_Trfase"/>
</dbReference>
<comment type="pathway">
    <text evidence="9">Amino-acid biosynthesis; glycine biosynthesis; glycine from L-serine: step 1/1.</text>
</comment>
<accession>A0A1F5HUH8</accession>
<dbReference type="Gene3D" id="3.90.1150.10">
    <property type="entry name" value="Aspartate Aminotransferase, domain 1"/>
    <property type="match status" value="1"/>
</dbReference>
<keyword evidence="7 9" id="KW-0808">Transferase</keyword>
<evidence type="ECO:0000256" key="6">
    <source>
        <dbReference type="ARBA" id="ARBA00022563"/>
    </source>
</evidence>
<keyword evidence="6 9" id="KW-0554">One-carbon metabolism</keyword>
<comment type="subcellular location">
    <subcellularLocation>
        <location evidence="2 9">Cytoplasm</location>
    </subcellularLocation>
</comment>
<dbReference type="STRING" id="1797731.A2W70_03795"/>
<comment type="similarity">
    <text evidence="3 9">Belongs to the SHMT family.</text>
</comment>
<feature type="binding site" evidence="9">
    <location>
        <begin position="121"/>
        <end position="123"/>
    </location>
    <ligand>
        <name>(6S)-5,6,7,8-tetrahydrofolate</name>
        <dbReference type="ChEBI" id="CHEBI:57453"/>
    </ligand>
</feature>
<dbReference type="NCBIfam" id="NF000586">
    <property type="entry name" value="PRK00011.1"/>
    <property type="match status" value="1"/>
</dbReference>
<dbReference type="InterPro" id="IPR015421">
    <property type="entry name" value="PyrdxlP-dep_Trfase_major"/>
</dbReference>
<dbReference type="UniPathway" id="UPA00193"/>
<protein>
    <recommendedName>
        <fullName evidence="9">Serine hydroxymethyltransferase</fullName>
        <shortName evidence="9">SHMT</shortName>
        <shortName evidence="9">Serine methylase</shortName>
        <ecNumber evidence="9">2.1.2.1</ecNumber>
    </recommendedName>
</protein>
<comment type="caution">
    <text evidence="9">Lacks conserved residue(s) required for the propagation of feature annotation.</text>
</comment>
<organism evidence="12 13">
    <name type="scientific">Candidatus Curtissbacteria bacterium RIFCSPLOWO2_02_41_11</name>
    <dbReference type="NCBI Taxonomy" id="1797731"/>
    <lineage>
        <taxon>Bacteria</taxon>
        <taxon>Candidatus Curtissiibacteriota</taxon>
    </lineage>
</organism>
<dbReference type="InterPro" id="IPR019798">
    <property type="entry name" value="Ser_HO-MeTrfase_PLP_BS"/>
</dbReference>
<dbReference type="GO" id="GO:0005829">
    <property type="term" value="C:cytosol"/>
    <property type="evidence" value="ECO:0007669"/>
    <property type="project" value="TreeGrafter"/>
</dbReference>
<dbReference type="Pfam" id="PF00464">
    <property type="entry name" value="SHMT"/>
    <property type="match status" value="1"/>
</dbReference>
<sequence length="439" mass="48326">MNLSKTDPQIAKLIKLEEKRQTEVLEMIPSENYASRAVMEALGTVLTNKYSEGYPKKRYYQGNKIIDEVEILAIERAKKLFKVPHANVQPYSGSPANTAVYFALLAPLKDKIMGLSLAFGGHLTHGAPVSISGKYFKTVPYELGKDGWLDYDAIEKLAKSQKPKIIVCGFTAYPRKIDFKRFGQIADSVGAYLLADISHITGLIIAGVHPDPVPYADIIMTTTHKTLRGPRGAIIMVTEKGLKKDPELAEKIDKAVFPGLQGGPHDNQTAAIAVALRQAQGKPFKRYGEQIVKNSQALASSLNGFGFDLSGSGSDNHLILIDLRTKGVNGSVAAIALEVAGIVVNKNGVPFDTMPPFYPSGIRLGTPAITTRGMKEKEMKKIAKWISLAIDEVKNERFPTEKEARIQFMKGFRIRVEHNKNLKKIAQEVKNLTNKFPIP</sequence>
<dbReference type="UniPathway" id="UPA00288">
    <property type="reaction ID" value="UER01023"/>
</dbReference>
<dbReference type="PANTHER" id="PTHR11680:SF35">
    <property type="entry name" value="SERINE HYDROXYMETHYLTRANSFERASE 1"/>
    <property type="match status" value="1"/>
</dbReference>
<dbReference type="GO" id="GO:0019264">
    <property type="term" value="P:glycine biosynthetic process from serine"/>
    <property type="evidence" value="ECO:0007669"/>
    <property type="project" value="UniProtKB-UniRule"/>
</dbReference>
<dbReference type="AlphaFoldDB" id="A0A1F5HUH8"/>
<evidence type="ECO:0000256" key="5">
    <source>
        <dbReference type="ARBA" id="ARBA00022490"/>
    </source>
</evidence>
<dbReference type="FunFam" id="3.40.640.10:FF:000001">
    <property type="entry name" value="Serine hydroxymethyltransferase"/>
    <property type="match status" value="1"/>
</dbReference>
<evidence type="ECO:0000256" key="7">
    <source>
        <dbReference type="ARBA" id="ARBA00022679"/>
    </source>
</evidence>
<dbReference type="InterPro" id="IPR001085">
    <property type="entry name" value="Ser_HO-MeTrfase"/>
</dbReference>
<dbReference type="EMBL" id="MFBU01000004">
    <property type="protein sequence ID" value="OGE07730.1"/>
    <property type="molecule type" value="Genomic_DNA"/>
</dbReference>
<dbReference type="HAMAP" id="MF_00051">
    <property type="entry name" value="SHMT"/>
    <property type="match status" value="1"/>
</dbReference>
<dbReference type="PANTHER" id="PTHR11680">
    <property type="entry name" value="SERINE HYDROXYMETHYLTRANSFERASE"/>
    <property type="match status" value="1"/>
</dbReference>
<feature type="domain" description="Serine hydroxymethyltransferase-like" evidence="11">
    <location>
        <begin position="3"/>
        <end position="386"/>
    </location>
</feature>
<dbReference type="GO" id="GO:0032259">
    <property type="term" value="P:methylation"/>
    <property type="evidence" value="ECO:0007669"/>
    <property type="project" value="UniProtKB-KW"/>
</dbReference>
<dbReference type="GO" id="GO:0008168">
    <property type="term" value="F:methyltransferase activity"/>
    <property type="evidence" value="ECO:0007669"/>
    <property type="project" value="UniProtKB-KW"/>
</dbReference>
<comment type="pathway">
    <text evidence="9">One-carbon metabolism; tetrahydrofolate interconversion.</text>
</comment>
<dbReference type="Gene3D" id="3.40.640.10">
    <property type="entry name" value="Type I PLP-dependent aspartate aminotransferase-like (Major domain)"/>
    <property type="match status" value="1"/>
</dbReference>
<dbReference type="SUPFAM" id="SSF53383">
    <property type="entry name" value="PLP-dependent transferases"/>
    <property type="match status" value="1"/>
</dbReference>
<proteinExistence type="inferred from homology"/>
<evidence type="ECO:0000256" key="1">
    <source>
        <dbReference type="ARBA" id="ARBA00001933"/>
    </source>
</evidence>
<evidence type="ECO:0000256" key="4">
    <source>
        <dbReference type="ARBA" id="ARBA00011738"/>
    </source>
</evidence>
<dbReference type="InterPro" id="IPR015422">
    <property type="entry name" value="PyrdxlP-dep_Trfase_small"/>
</dbReference>
<dbReference type="Proteomes" id="UP000177747">
    <property type="component" value="Unassembled WGS sequence"/>
</dbReference>
<feature type="modified residue" description="N6-(pyridoxal phosphate)lysine" evidence="9 10">
    <location>
        <position position="225"/>
    </location>
</feature>